<dbReference type="AlphaFoldDB" id="A0A0W0VCU2"/>
<organism evidence="1 2">
    <name type="scientific">Legionella jordanis</name>
    <dbReference type="NCBI Taxonomy" id="456"/>
    <lineage>
        <taxon>Bacteria</taxon>
        <taxon>Pseudomonadati</taxon>
        <taxon>Pseudomonadota</taxon>
        <taxon>Gammaproteobacteria</taxon>
        <taxon>Legionellales</taxon>
        <taxon>Legionellaceae</taxon>
        <taxon>Legionella</taxon>
    </lineage>
</organism>
<evidence type="ECO:0000313" key="1">
    <source>
        <dbReference type="EMBL" id="KTD17934.1"/>
    </source>
</evidence>
<sequence length="238" mass="28086">MNKLINIYCDESCHLESSVLTTENRYMVLGAIACPDEVKKEIFHKIKVIKSENSLKEYSEIKWTKVTRNKITAYEALINYFFSCEKLSFRAVIIDKNQLQHNRFNHTHDQFYYKMYWQMLEWFIDPENSYHIYLDIKDTHGYLKVEKLHEVLCNSHHDFNKKVVARIQEVRSHENVLIQLADLLIGSISYANRYPEGGQSYAKQQIVDLVKAHTGLSLIRSTSLGARKFNLFNWEGRL</sequence>
<dbReference type="PATRIC" id="fig|456.5.peg.2412"/>
<keyword evidence="2" id="KW-1185">Reference proteome</keyword>
<evidence type="ECO:0000313" key="2">
    <source>
        <dbReference type="Proteomes" id="UP000055035"/>
    </source>
</evidence>
<dbReference type="Proteomes" id="UP000055035">
    <property type="component" value="Unassembled WGS sequence"/>
</dbReference>
<comment type="caution">
    <text evidence="1">The sequence shown here is derived from an EMBL/GenBank/DDBJ whole genome shotgun (WGS) entry which is preliminary data.</text>
</comment>
<dbReference type="InterPro" id="IPR024524">
    <property type="entry name" value="DUF3800"/>
</dbReference>
<reference evidence="1 2" key="1">
    <citation type="submission" date="2015-11" db="EMBL/GenBank/DDBJ databases">
        <title>Genomic analysis of 38 Legionella species identifies large and diverse effector repertoires.</title>
        <authorList>
            <person name="Burstein D."/>
            <person name="Amaro F."/>
            <person name="Zusman T."/>
            <person name="Lifshitz Z."/>
            <person name="Cohen O."/>
            <person name="Gilbert J.A."/>
            <person name="Pupko T."/>
            <person name="Shuman H.A."/>
            <person name="Segal G."/>
        </authorList>
    </citation>
    <scope>NUCLEOTIDE SEQUENCE [LARGE SCALE GENOMIC DNA]</scope>
    <source>
        <strain evidence="1 2">BL-540</strain>
    </source>
</reference>
<dbReference type="Pfam" id="PF12686">
    <property type="entry name" value="DUF3800"/>
    <property type="match status" value="1"/>
</dbReference>
<proteinExistence type="predicted"/>
<dbReference type="RefSeq" id="WP_058471646.1">
    <property type="nucleotide sequence ID" value="NZ_CAAAIC010000001.1"/>
</dbReference>
<name>A0A0W0VCU2_9GAMM</name>
<protein>
    <recommendedName>
        <fullName evidence="3">DUF3800 domain-containing protein</fullName>
    </recommendedName>
</protein>
<dbReference type="EMBL" id="LNYJ01000011">
    <property type="protein sequence ID" value="KTD17934.1"/>
    <property type="molecule type" value="Genomic_DNA"/>
</dbReference>
<evidence type="ECO:0008006" key="3">
    <source>
        <dbReference type="Google" id="ProtNLM"/>
    </source>
</evidence>
<dbReference type="STRING" id="456.Ljor_2240"/>
<dbReference type="OrthoDB" id="9799211at2"/>
<gene>
    <name evidence="1" type="ORF">Ljor_2240</name>
</gene>
<accession>A0A0W0VCU2</accession>